<sequence>MKPQIFPQRSILISTFSKKYSDFYPHYALGLIIRIAVHIQLFLEMDEAVTCWAGSKSFTKSRLNDDFLNVLTELIRQDEDVTCWAGSKSFTKSRLNDDFLSVLTELIRQVVYVDEKMFVRAKVSSSSSLLGKGPVALDFGAGVIHKDALVPNITMSHSIEGRECETQHEFCETISATVFRAQEQTINQQPRPTEVVILQDSSRSRPCIWAAQKEFHRHGGQKKLQLYSDHRSSCSFRVRIALNLKGLDYEYKAVDLLKGEQNNPEFLKINPIGCVPALVDGDVVIADSFAILMYLEEKYPQHPLLPKDLEKRAINYQAANIISASVQPLQSLDVLKYIEEMVGPDAKLPWANKYGNKGFAGLDYEYKAVDLLKGEQNNPEFLKINPIGCVPALVDGDVVIADSFAILMYLEEKYPQHPLLPKDLEKRAINYQAANIISASVQPLQSLDVLKYIEEMVGPDAKLPWANKYGNKGFAALEKLLEKHAGKYATGDDVYLADVFLAPQVYGSILRLNLDVTLYPTVSRVHEAYMQLPAFQNALPENQPDYPSS</sequence>
<organism evidence="7 8">
    <name type="scientific">Artemisia annua</name>
    <name type="common">Sweet wormwood</name>
    <dbReference type="NCBI Taxonomy" id="35608"/>
    <lineage>
        <taxon>Eukaryota</taxon>
        <taxon>Viridiplantae</taxon>
        <taxon>Streptophyta</taxon>
        <taxon>Embryophyta</taxon>
        <taxon>Tracheophyta</taxon>
        <taxon>Spermatophyta</taxon>
        <taxon>Magnoliopsida</taxon>
        <taxon>eudicotyledons</taxon>
        <taxon>Gunneridae</taxon>
        <taxon>Pentapetalae</taxon>
        <taxon>asterids</taxon>
        <taxon>campanulids</taxon>
        <taxon>Asterales</taxon>
        <taxon>Asteraceae</taxon>
        <taxon>Asteroideae</taxon>
        <taxon>Anthemideae</taxon>
        <taxon>Artemisiinae</taxon>
        <taxon>Artemisia</taxon>
    </lineage>
</organism>
<dbReference type="OrthoDB" id="4951845at2759"/>
<dbReference type="GO" id="GO:0016034">
    <property type="term" value="F:maleylacetoacetate isomerase activity"/>
    <property type="evidence" value="ECO:0007669"/>
    <property type="project" value="TreeGrafter"/>
</dbReference>
<dbReference type="FunFam" id="3.40.30.10:FF:000100">
    <property type="entry name" value="Glutathione S-transferase Z1"/>
    <property type="match status" value="1"/>
</dbReference>
<comment type="caution">
    <text evidence="7">The sequence shown here is derived from an EMBL/GenBank/DDBJ whole genome shotgun (WGS) entry which is preliminary data.</text>
</comment>
<dbReference type="InterPro" id="IPR036249">
    <property type="entry name" value="Thioredoxin-like_sf"/>
</dbReference>
<keyword evidence="8" id="KW-1185">Reference proteome</keyword>
<dbReference type="GO" id="GO:0006749">
    <property type="term" value="P:glutathione metabolic process"/>
    <property type="evidence" value="ECO:0007669"/>
    <property type="project" value="TreeGrafter"/>
</dbReference>
<dbReference type="AlphaFoldDB" id="A0A2U1LB27"/>
<dbReference type="InterPro" id="IPR034333">
    <property type="entry name" value="GST_Zeta_N"/>
</dbReference>
<dbReference type="InterPro" id="IPR036282">
    <property type="entry name" value="Glutathione-S-Trfase_C_sf"/>
</dbReference>
<dbReference type="NCBIfam" id="TIGR01262">
    <property type="entry name" value="maiA"/>
    <property type="match status" value="1"/>
</dbReference>
<proteinExistence type="inferred from homology"/>
<gene>
    <name evidence="7" type="ORF">CTI12_AA511870</name>
</gene>
<feature type="domain" description="GST C-terminal" evidence="6">
    <location>
        <begin position="423"/>
        <end position="548"/>
    </location>
</feature>
<evidence type="ECO:0000256" key="2">
    <source>
        <dbReference type="ARBA" id="ARBA00012452"/>
    </source>
</evidence>
<dbReference type="CDD" id="cd03042">
    <property type="entry name" value="GST_N_Zeta"/>
    <property type="match status" value="1"/>
</dbReference>
<dbReference type="InterPro" id="IPR010987">
    <property type="entry name" value="Glutathione-S-Trfase_C-like"/>
</dbReference>
<dbReference type="InterPro" id="IPR004045">
    <property type="entry name" value="Glutathione_S-Trfase_N"/>
</dbReference>
<dbReference type="CDD" id="cd03191">
    <property type="entry name" value="GST_C_Zeta"/>
    <property type="match status" value="1"/>
</dbReference>
<dbReference type="Gene3D" id="3.40.30.10">
    <property type="entry name" value="Glutaredoxin"/>
    <property type="match status" value="2"/>
</dbReference>
<dbReference type="EC" id="2.5.1.18" evidence="2"/>
<evidence type="ECO:0000313" key="8">
    <source>
        <dbReference type="Proteomes" id="UP000245207"/>
    </source>
</evidence>
<evidence type="ECO:0000313" key="7">
    <source>
        <dbReference type="EMBL" id="PWA46171.1"/>
    </source>
</evidence>
<evidence type="ECO:0000259" key="5">
    <source>
        <dbReference type="PROSITE" id="PS50404"/>
    </source>
</evidence>
<dbReference type="InterPro" id="IPR034330">
    <property type="entry name" value="GST_Zeta_C"/>
</dbReference>
<evidence type="ECO:0000259" key="6">
    <source>
        <dbReference type="PROSITE" id="PS50405"/>
    </source>
</evidence>
<feature type="domain" description="GST N-terminal" evidence="5">
    <location>
        <begin position="222"/>
        <end position="303"/>
    </location>
</feature>
<dbReference type="GO" id="GO:0009407">
    <property type="term" value="P:toxin catabolic process"/>
    <property type="evidence" value="ECO:0007669"/>
    <property type="project" value="UniProtKB-ARBA"/>
</dbReference>
<evidence type="ECO:0000256" key="4">
    <source>
        <dbReference type="ARBA" id="ARBA00047960"/>
    </source>
</evidence>
<dbReference type="STRING" id="35608.A0A2U1LB27"/>
<protein>
    <recommendedName>
        <fullName evidence="2">glutathione transferase</fullName>
        <ecNumber evidence="2">2.5.1.18</ecNumber>
    </recommendedName>
</protein>
<dbReference type="InterPro" id="IPR005955">
    <property type="entry name" value="GST_Zeta"/>
</dbReference>
<dbReference type="PROSITE" id="PS50404">
    <property type="entry name" value="GST_NTER"/>
    <property type="match status" value="2"/>
</dbReference>
<dbReference type="Gene3D" id="1.20.1050.10">
    <property type="match status" value="1"/>
</dbReference>
<dbReference type="PANTHER" id="PTHR42673">
    <property type="entry name" value="MALEYLACETOACETATE ISOMERASE"/>
    <property type="match status" value="1"/>
</dbReference>
<comment type="similarity">
    <text evidence="1">Belongs to the GST superfamily. Zeta family.</text>
</comment>
<evidence type="ECO:0000256" key="3">
    <source>
        <dbReference type="ARBA" id="ARBA00022679"/>
    </source>
</evidence>
<dbReference type="GO" id="GO:0006559">
    <property type="term" value="P:L-phenylalanine catabolic process"/>
    <property type="evidence" value="ECO:0007669"/>
    <property type="project" value="TreeGrafter"/>
</dbReference>
<dbReference type="PROSITE" id="PS50405">
    <property type="entry name" value="GST_CTER"/>
    <property type="match status" value="1"/>
</dbReference>
<dbReference type="EMBL" id="PKPP01010420">
    <property type="protein sequence ID" value="PWA46171.1"/>
    <property type="molecule type" value="Genomic_DNA"/>
</dbReference>
<evidence type="ECO:0000256" key="1">
    <source>
        <dbReference type="ARBA" id="ARBA00010007"/>
    </source>
</evidence>
<dbReference type="SFLD" id="SFLDS00019">
    <property type="entry name" value="Glutathione_Transferase_(cytos"/>
    <property type="match status" value="2"/>
</dbReference>
<dbReference type="GO" id="GO:0005737">
    <property type="term" value="C:cytoplasm"/>
    <property type="evidence" value="ECO:0007669"/>
    <property type="project" value="InterPro"/>
</dbReference>
<dbReference type="SFLD" id="SFLDG00358">
    <property type="entry name" value="Main_(cytGST)"/>
    <property type="match status" value="2"/>
</dbReference>
<name>A0A2U1LB27_ARTAN</name>
<reference evidence="7 8" key="1">
    <citation type="journal article" date="2018" name="Mol. Plant">
        <title>The genome of Artemisia annua provides insight into the evolution of Asteraceae family and artemisinin biosynthesis.</title>
        <authorList>
            <person name="Shen Q."/>
            <person name="Zhang L."/>
            <person name="Liao Z."/>
            <person name="Wang S."/>
            <person name="Yan T."/>
            <person name="Shi P."/>
            <person name="Liu M."/>
            <person name="Fu X."/>
            <person name="Pan Q."/>
            <person name="Wang Y."/>
            <person name="Lv Z."/>
            <person name="Lu X."/>
            <person name="Zhang F."/>
            <person name="Jiang W."/>
            <person name="Ma Y."/>
            <person name="Chen M."/>
            <person name="Hao X."/>
            <person name="Li L."/>
            <person name="Tang Y."/>
            <person name="Lv G."/>
            <person name="Zhou Y."/>
            <person name="Sun X."/>
            <person name="Brodelius P.E."/>
            <person name="Rose J.K.C."/>
            <person name="Tang K."/>
        </authorList>
    </citation>
    <scope>NUCLEOTIDE SEQUENCE [LARGE SCALE GENOMIC DNA]</scope>
    <source>
        <strain evidence="8">cv. Huhao1</strain>
        <tissue evidence="7">Leaf</tissue>
    </source>
</reference>
<keyword evidence="3 7" id="KW-0808">Transferase</keyword>
<dbReference type="PANTHER" id="PTHR42673:SF4">
    <property type="entry name" value="MALEYLACETOACETATE ISOMERASE"/>
    <property type="match status" value="1"/>
</dbReference>
<comment type="catalytic activity">
    <reaction evidence="4">
        <text>RX + glutathione = an S-substituted glutathione + a halide anion + H(+)</text>
        <dbReference type="Rhea" id="RHEA:16437"/>
        <dbReference type="ChEBI" id="CHEBI:15378"/>
        <dbReference type="ChEBI" id="CHEBI:16042"/>
        <dbReference type="ChEBI" id="CHEBI:17792"/>
        <dbReference type="ChEBI" id="CHEBI:57925"/>
        <dbReference type="ChEBI" id="CHEBI:90779"/>
        <dbReference type="EC" id="2.5.1.18"/>
    </reaction>
</comment>
<dbReference type="FunFam" id="1.20.1050.10:FF:000017">
    <property type="entry name" value="Maleylacetoacetate isomerase"/>
    <property type="match status" value="1"/>
</dbReference>
<dbReference type="SUPFAM" id="SSF47616">
    <property type="entry name" value="GST C-terminal domain-like"/>
    <property type="match status" value="2"/>
</dbReference>
<dbReference type="SUPFAM" id="SSF52833">
    <property type="entry name" value="Thioredoxin-like"/>
    <property type="match status" value="2"/>
</dbReference>
<dbReference type="GO" id="GO:0004364">
    <property type="term" value="F:glutathione transferase activity"/>
    <property type="evidence" value="ECO:0007669"/>
    <property type="project" value="UniProtKB-EC"/>
</dbReference>
<dbReference type="Pfam" id="PF02798">
    <property type="entry name" value="GST_N"/>
    <property type="match status" value="2"/>
</dbReference>
<accession>A0A2U1LB27</accession>
<feature type="domain" description="GST N-terminal" evidence="5">
    <location>
        <begin position="360"/>
        <end position="418"/>
    </location>
</feature>
<dbReference type="InterPro" id="IPR040079">
    <property type="entry name" value="Glutathione_S-Trfase"/>
</dbReference>
<dbReference type="Proteomes" id="UP000245207">
    <property type="component" value="Unassembled WGS sequence"/>
</dbReference>